<dbReference type="Proteomes" id="UP000324222">
    <property type="component" value="Unassembled WGS sequence"/>
</dbReference>
<dbReference type="EMBL" id="VSRR010027970">
    <property type="protein sequence ID" value="MPC68516.1"/>
    <property type="molecule type" value="Genomic_DNA"/>
</dbReference>
<name>A0A5B7HET9_PORTR</name>
<feature type="compositionally biased region" description="Low complexity" evidence="1">
    <location>
        <begin position="10"/>
        <end position="20"/>
    </location>
</feature>
<evidence type="ECO:0000256" key="1">
    <source>
        <dbReference type="SAM" id="MobiDB-lite"/>
    </source>
</evidence>
<evidence type="ECO:0000313" key="3">
    <source>
        <dbReference type="Proteomes" id="UP000324222"/>
    </source>
</evidence>
<evidence type="ECO:0000313" key="2">
    <source>
        <dbReference type="EMBL" id="MPC68516.1"/>
    </source>
</evidence>
<comment type="caution">
    <text evidence="2">The sequence shown here is derived from an EMBL/GenBank/DDBJ whole genome shotgun (WGS) entry which is preliminary data.</text>
</comment>
<protein>
    <submittedName>
        <fullName evidence="2">Uncharacterized protein</fullName>
    </submittedName>
</protein>
<organism evidence="2 3">
    <name type="scientific">Portunus trituberculatus</name>
    <name type="common">Swimming crab</name>
    <name type="synonym">Neptunus trituberculatus</name>
    <dbReference type="NCBI Taxonomy" id="210409"/>
    <lineage>
        <taxon>Eukaryota</taxon>
        <taxon>Metazoa</taxon>
        <taxon>Ecdysozoa</taxon>
        <taxon>Arthropoda</taxon>
        <taxon>Crustacea</taxon>
        <taxon>Multicrustacea</taxon>
        <taxon>Malacostraca</taxon>
        <taxon>Eumalacostraca</taxon>
        <taxon>Eucarida</taxon>
        <taxon>Decapoda</taxon>
        <taxon>Pleocyemata</taxon>
        <taxon>Brachyura</taxon>
        <taxon>Eubrachyura</taxon>
        <taxon>Portunoidea</taxon>
        <taxon>Portunidae</taxon>
        <taxon>Portuninae</taxon>
        <taxon>Portunus</taxon>
    </lineage>
</organism>
<sequence length="65" mass="6915">MCGGRARTETGLSSLTPTSLSSQAKGLFGVYTLEAITLMCSRESLVTVSADVIMIPICEQLYSLL</sequence>
<gene>
    <name evidence="2" type="ORF">E2C01_062718</name>
</gene>
<proteinExistence type="predicted"/>
<accession>A0A5B7HET9</accession>
<reference evidence="2 3" key="1">
    <citation type="submission" date="2019-05" db="EMBL/GenBank/DDBJ databases">
        <title>Another draft genome of Portunus trituberculatus and its Hox gene families provides insights of decapod evolution.</title>
        <authorList>
            <person name="Jeong J.-H."/>
            <person name="Song I."/>
            <person name="Kim S."/>
            <person name="Choi T."/>
            <person name="Kim D."/>
            <person name="Ryu S."/>
            <person name="Kim W."/>
        </authorList>
    </citation>
    <scope>NUCLEOTIDE SEQUENCE [LARGE SCALE GENOMIC DNA]</scope>
    <source>
        <tissue evidence="2">Muscle</tissue>
    </source>
</reference>
<dbReference type="AlphaFoldDB" id="A0A5B7HET9"/>
<feature type="region of interest" description="Disordered" evidence="1">
    <location>
        <begin position="1"/>
        <end position="20"/>
    </location>
</feature>
<keyword evidence="3" id="KW-1185">Reference proteome</keyword>